<feature type="transmembrane region" description="Helical" evidence="7">
    <location>
        <begin position="154"/>
        <end position="172"/>
    </location>
</feature>
<dbReference type="GO" id="GO:0005886">
    <property type="term" value="C:plasma membrane"/>
    <property type="evidence" value="ECO:0007669"/>
    <property type="project" value="UniProtKB-SubCell"/>
</dbReference>
<dbReference type="KEGG" id="ppsr:I6J18_22025"/>
<feature type="transmembrane region" description="Helical" evidence="7">
    <location>
        <begin position="38"/>
        <end position="57"/>
    </location>
</feature>
<feature type="transmembrane region" description="Helical" evidence="7">
    <location>
        <begin position="64"/>
        <end position="87"/>
    </location>
</feature>
<evidence type="ECO:0000256" key="3">
    <source>
        <dbReference type="ARBA" id="ARBA00022475"/>
    </source>
</evidence>
<keyword evidence="6 7" id="KW-0472">Membrane</keyword>
<dbReference type="InterPro" id="IPR037185">
    <property type="entry name" value="EmrE-like"/>
</dbReference>
<dbReference type="SUPFAM" id="SSF103481">
    <property type="entry name" value="Multidrug resistance efflux transporter EmrE"/>
    <property type="match status" value="2"/>
</dbReference>
<evidence type="ECO:0000256" key="4">
    <source>
        <dbReference type="ARBA" id="ARBA00022692"/>
    </source>
</evidence>
<evidence type="ECO:0000256" key="6">
    <source>
        <dbReference type="ARBA" id="ARBA00023136"/>
    </source>
</evidence>
<evidence type="ECO:0000313" key="10">
    <source>
        <dbReference type="Proteomes" id="UP000595254"/>
    </source>
</evidence>
<feature type="transmembrane region" description="Helical" evidence="7">
    <location>
        <begin position="179"/>
        <end position="199"/>
    </location>
</feature>
<evidence type="ECO:0000313" key="9">
    <source>
        <dbReference type="EMBL" id="QQT00220.1"/>
    </source>
</evidence>
<feature type="transmembrane region" description="Helical" evidence="7">
    <location>
        <begin position="273"/>
        <end position="293"/>
    </location>
</feature>
<feature type="transmembrane region" description="Helical" evidence="7">
    <location>
        <begin position="211"/>
        <end position="235"/>
    </location>
</feature>
<feature type="transmembrane region" description="Helical" evidence="7">
    <location>
        <begin position="130"/>
        <end position="148"/>
    </location>
</feature>
<evidence type="ECO:0000256" key="5">
    <source>
        <dbReference type="ARBA" id="ARBA00022989"/>
    </source>
</evidence>
<dbReference type="Pfam" id="PF00892">
    <property type="entry name" value="EamA"/>
    <property type="match status" value="2"/>
</dbReference>
<comment type="subcellular location">
    <subcellularLocation>
        <location evidence="1">Cell membrane</location>
        <topology evidence="1">Multi-pass membrane protein</topology>
    </subcellularLocation>
</comment>
<gene>
    <name evidence="9" type="ORF">I6J18_22025</name>
</gene>
<feature type="transmembrane region" description="Helical" evidence="7">
    <location>
        <begin position="247"/>
        <end position="267"/>
    </location>
</feature>
<comment type="similarity">
    <text evidence="2">Belongs to the EamA transporter family.</text>
</comment>
<keyword evidence="5 7" id="KW-1133">Transmembrane helix</keyword>
<organism evidence="9 10">
    <name type="scientific">Peribacillus psychrosaccharolyticus</name>
    <name type="common">Bacillus psychrosaccharolyticus</name>
    <dbReference type="NCBI Taxonomy" id="1407"/>
    <lineage>
        <taxon>Bacteria</taxon>
        <taxon>Bacillati</taxon>
        <taxon>Bacillota</taxon>
        <taxon>Bacilli</taxon>
        <taxon>Bacillales</taxon>
        <taxon>Bacillaceae</taxon>
        <taxon>Peribacillus</taxon>
    </lineage>
</organism>
<dbReference type="AlphaFoldDB" id="A0A974S1G8"/>
<reference evidence="9 10" key="1">
    <citation type="submission" date="2021-01" db="EMBL/GenBank/DDBJ databases">
        <title>FDA dAtabase for Regulatory Grade micrObial Sequences (FDA-ARGOS): Supporting development and validation of Infectious Disease Dx tests.</title>
        <authorList>
            <person name="Nelson B."/>
            <person name="Plummer A."/>
            <person name="Tallon L."/>
            <person name="Sadzewicz L."/>
            <person name="Zhao X."/>
            <person name="Boylan J."/>
            <person name="Ott S."/>
            <person name="Bowen H."/>
            <person name="Vavikolanu K."/>
            <person name="Mehta A."/>
            <person name="Aluvathingal J."/>
            <person name="Nadendla S."/>
            <person name="Myers T."/>
            <person name="Yan Y."/>
            <person name="Sichtig H."/>
        </authorList>
    </citation>
    <scope>NUCLEOTIDE SEQUENCE [LARGE SCALE GENOMIC DNA]</scope>
    <source>
        <strain evidence="9 10">FDAARGOS_1161</strain>
    </source>
</reference>
<evidence type="ECO:0000259" key="8">
    <source>
        <dbReference type="Pfam" id="PF00892"/>
    </source>
</evidence>
<dbReference type="PANTHER" id="PTHR42920:SF5">
    <property type="entry name" value="EAMA DOMAIN-CONTAINING PROTEIN"/>
    <property type="match status" value="1"/>
</dbReference>
<sequence length="305" mass="33112">MKKQYLADVSLLLVVFIWGATFVMVQDAIAFLKPFSFNAARFFIASLTLLAGYLLLTHKKKEKVWTIPLVVSGIKIGVWLFLGYAFQTTGLLYTTPAKAGFITGLSVVLVPMFSLLLLKQKIPVQAVTGIILAAIGLYLMTMGGHSYLSIGDVLVFFCAVSFAMQIITTAAYAKLYNALPLTIIQLITVAVLSTVSALLFEDTSVLFTPSIMLRTEVISALLVTSLLATAFAFFAQTHFQAKTSPTRVALIYALEPVFAALTSYVLINEQLTNAAIIGCVLILIGMVTAEFPFKRKKAEPIDSAA</sequence>
<dbReference type="Proteomes" id="UP000595254">
    <property type="component" value="Chromosome"/>
</dbReference>
<protein>
    <submittedName>
        <fullName evidence="9">DMT family transporter</fullName>
    </submittedName>
</protein>
<dbReference type="EMBL" id="CP068053">
    <property type="protein sequence ID" value="QQT00220.1"/>
    <property type="molecule type" value="Genomic_DNA"/>
</dbReference>
<keyword evidence="10" id="KW-1185">Reference proteome</keyword>
<feature type="transmembrane region" description="Helical" evidence="7">
    <location>
        <begin position="99"/>
        <end position="118"/>
    </location>
</feature>
<feature type="domain" description="EamA" evidence="8">
    <location>
        <begin position="8"/>
        <end position="141"/>
    </location>
</feature>
<dbReference type="PANTHER" id="PTHR42920">
    <property type="entry name" value="OS03G0707200 PROTEIN-RELATED"/>
    <property type="match status" value="1"/>
</dbReference>
<evidence type="ECO:0000256" key="2">
    <source>
        <dbReference type="ARBA" id="ARBA00007362"/>
    </source>
</evidence>
<accession>A0A974S1G8</accession>
<keyword evidence="4 7" id="KW-0812">Transmembrane</keyword>
<feature type="transmembrane region" description="Helical" evidence="7">
    <location>
        <begin position="12"/>
        <end position="32"/>
    </location>
</feature>
<proteinExistence type="inferred from homology"/>
<evidence type="ECO:0000256" key="1">
    <source>
        <dbReference type="ARBA" id="ARBA00004651"/>
    </source>
</evidence>
<dbReference type="InterPro" id="IPR051258">
    <property type="entry name" value="Diverse_Substrate_Transporter"/>
</dbReference>
<name>A0A974S1G8_PERPY</name>
<feature type="domain" description="EamA" evidence="8">
    <location>
        <begin position="150"/>
        <end position="287"/>
    </location>
</feature>
<dbReference type="InterPro" id="IPR000620">
    <property type="entry name" value="EamA_dom"/>
</dbReference>
<keyword evidence="3" id="KW-1003">Cell membrane</keyword>
<evidence type="ECO:0000256" key="7">
    <source>
        <dbReference type="SAM" id="Phobius"/>
    </source>
</evidence>
<dbReference type="RefSeq" id="WP_040374783.1">
    <property type="nucleotide sequence ID" value="NZ_CP068053.1"/>
</dbReference>